<evidence type="ECO:0000256" key="2">
    <source>
        <dbReference type="SAM" id="Phobius"/>
    </source>
</evidence>
<feature type="transmembrane region" description="Helical" evidence="2">
    <location>
        <begin position="68"/>
        <end position="87"/>
    </location>
</feature>
<keyword evidence="2" id="KW-0472">Membrane</keyword>
<organism evidence="3 4">
    <name type="scientific">Elongatibacter sediminis</name>
    <dbReference type="NCBI Taxonomy" id="3119006"/>
    <lineage>
        <taxon>Bacteria</taxon>
        <taxon>Pseudomonadati</taxon>
        <taxon>Pseudomonadota</taxon>
        <taxon>Gammaproteobacteria</taxon>
        <taxon>Chromatiales</taxon>
        <taxon>Wenzhouxiangellaceae</taxon>
        <taxon>Elongatibacter</taxon>
    </lineage>
</organism>
<evidence type="ECO:0000313" key="4">
    <source>
        <dbReference type="Proteomes" id="UP001359886"/>
    </source>
</evidence>
<gene>
    <name evidence="3" type="ORF">V3330_09980</name>
</gene>
<proteinExistence type="predicted"/>
<feature type="compositionally biased region" description="Polar residues" evidence="1">
    <location>
        <begin position="49"/>
        <end position="61"/>
    </location>
</feature>
<evidence type="ECO:0000256" key="1">
    <source>
        <dbReference type="SAM" id="MobiDB-lite"/>
    </source>
</evidence>
<evidence type="ECO:0000313" key="3">
    <source>
        <dbReference type="EMBL" id="MEJ8567952.1"/>
    </source>
</evidence>
<keyword evidence="2" id="KW-1133">Transmembrane helix</keyword>
<feature type="region of interest" description="Disordered" evidence="1">
    <location>
        <begin position="1"/>
        <end position="61"/>
    </location>
</feature>
<dbReference type="AlphaFoldDB" id="A0AAW9RCY9"/>
<comment type="caution">
    <text evidence="3">The sequence shown here is derived from an EMBL/GenBank/DDBJ whole genome shotgun (WGS) entry which is preliminary data.</text>
</comment>
<feature type="transmembrane region" description="Helical" evidence="2">
    <location>
        <begin position="93"/>
        <end position="120"/>
    </location>
</feature>
<keyword evidence="2" id="KW-0812">Transmembrane</keyword>
<keyword evidence="4" id="KW-1185">Reference proteome</keyword>
<sequence length="135" mass="14471">MSKQHTLPAMAGRRARTRKVPAAIDHQRSATAATLPAAPDGVNPEPETPHSNTATAPATGKNVQADSWWSHAAYGLGATALVVPMFLPGRSMITWFLGYLTVSTAVFMGACMWGIFRALASGRQTAPKRRKSWPV</sequence>
<dbReference type="Proteomes" id="UP001359886">
    <property type="component" value="Unassembled WGS sequence"/>
</dbReference>
<name>A0AAW9RCY9_9GAMM</name>
<protein>
    <submittedName>
        <fullName evidence="3">Uncharacterized protein</fullName>
    </submittedName>
</protein>
<dbReference type="RefSeq" id="WP_354695276.1">
    <property type="nucleotide sequence ID" value="NZ_JAZHOG010000006.1"/>
</dbReference>
<accession>A0AAW9RCY9</accession>
<dbReference type="EMBL" id="JAZHOG010000006">
    <property type="protein sequence ID" value="MEJ8567952.1"/>
    <property type="molecule type" value="Genomic_DNA"/>
</dbReference>
<reference evidence="3 4" key="1">
    <citation type="submission" date="2024-02" db="EMBL/GenBank/DDBJ databases">
        <title>A novel Wenzhouxiangellaceae bacterium, isolated from coastal sediments.</title>
        <authorList>
            <person name="Du Z.-J."/>
            <person name="Ye Y.-Q."/>
            <person name="Zhang X.-Y."/>
        </authorList>
    </citation>
    <scope>NUCLEOTIDE SEQUENCE [LARGE SCALE GENOMIC DNA]</scope>
    <source>
        <strain evidence="3 4">CH-27</strain>
    </source>
</reference>